<organism evidence="1 2">
    <name type="scientific">Botryotinia fuckeliana (strain BcDW1)</name>
    <name type="common">Noble rot fungus</name>
    <name type="synonym">Botrytis cinerea</name>
    <dbReference type="NCBI Taxonomy" id="1290391"/>
    <lineage>
        <taxon>Eukaryota</taxon>
        <taxon>Fungi</taxon>
        <taxon>Dikarya</taxon>
        <taxon>Ascomycota</taxon>
        <taxon>Pezizomycotina</taxon>
        <taxon>Leotiomycetes</taxon>
        <taxon>Helotiales</taxon>
        <taxon>Sclerotiniaceae</taxon>
        <taxon>Botrytis</taxon>
    </lineage>
</organism>
<dbReference type="HOGENOM" id="CLU_2346431_0_0_1"/>
<protein>
    <submittedName>
        <fullName evidence="1">Uncharacterized protein</fullName>
    </submittedName>
</protein>
<evidence type="ECO:0000313" key="2">
    <source>
        <dbReference type="Proteomes" id="UP000012045"/>
    </source>
</evidence>
<dbReference type="AlphaFoldDB" id="M7TY34"/>
<accession>M7TY34</accession>
<sequence>MRDVLSGDERDGESVAGTSRAADLPVRYFAPVTGGCAAGSAVGEAYYTAGAVAALARCIAVDGIGVDAIRRCGLRITGQLQVYRILLDVAARLARII</sequence>
<dbReference type="EMBL" id="KB707872">
    <property type="protein sequence ID" value="EMR86169.1"/>
    <property type="molecule type" value="Genomic_DNA"/>
</dbReference>
<dbReference type="Proteomes" id="UP000012045">
    <property type="component" value="Unassembled WGS sequence"/>
</dbReference>
<evidence type="ECO:0000313" key="1">
    <source>
        <dbReference type="EMBL" id="EMR86169.1"/>
    </source>
</evidence>
<reference evidence="2" key="1">
    <citation type="journal article" date="2013" name="Genome Announc.">
        <title>Draft genome sequence of Botrytis cinerea BcDW1, inoculum for noble rot of grape berries.</title>
        <authorList>
            <person name="Blanco-Ulate B."/>
            <person name="Allen G."/>
            <person name="Powell A.L."/>
            <person name="Cantu D."/>
        </authorList>
    </citation>
    <scope>NUCLEOTIDE SEQUENCE [LARGE SCALE GENOMIC DNA]</scope>
    <source>
        <strain evidence="2">BcDW1</strain>
    </source>
</reference>
<gene>
    <name evidence="1" type="ORF">BcDW1_5216</name>
</gene>
<name>M7TY34_BOTF1</name>
<proteinExistence type="predicted"/>